<keyword evidence="2 4" id="KW-0663">Pyridoxal phosphate</keyword>
<dbReference type="Gene3D" id="3.20.20.10">
    <property type="entry name" value="Alanine racemase"/>
    <property type="match status" value="1"/>
</dbReference>
<dbReference type="NCBIfam" id="TIGR00492">
    <property type="entry name" value="alr"/>
    <property type="match status" value="1"/>
</dbReference>
<feature type="binding site" evidence="5">
    <location>
        <position position="321"/>
    </location>
    <ligand>
        <name>substrate</name>
    </ligand>
</feature>
<dbReference type="InterPro" id="IPR011079">
    <property type="entry name" value="Ala_racemase_C"/>
</dbReference>
<reference evidence="7" key="2">
    <citation type="journal article" date="2021" name="PeerJ">
        <title>Extensive microbial diversity within the chicken gut microbiome revealed by metagenomics and culture.</title>
        <authorList>
            <person name="Gilroy R."/>
            <person name="Ravi A."/>
            <person name="Getino M."/>
            <person name="Pursley I."/>
            <person name="Horton D.L."/>
            <person name="Alikhan N.F."/>
            <person name="Baker D."/>
            <person name="Gharbi K."/>
            <person name="Hall N."/>
            <person name="Watson M."/>
            <person name="Adriaenssens E.M."/>
            <person name="Foster-Nyarko E."/>
            <person name="Jarju S."/>
            <person name="Secka A."/>
            <person name="Antonio M."/>
            <person name="Oren A."/>
            <person name="Chaudhuri R.R."/>
            <person name="La Ragione R."/>
            <person name="Hildebrand F."/>
            <person name="Pallen M.J."/>
        </authorList>
    </citation>
    <scope>NUCLEOTIDE SEQUENCE</scope>
    <source>
        <strain evidence="7">CHK191-8634</strain>
    </source>
</reference>
<dbReference type="PRINTS" id="PR00992">
    <property type="entry name" value="ALARACEMASE"/>
</dbReference>
<dbReference type="InterPro" id="IPR029066">
    <property type="entry name" value="PLP-binding_barrel"/>
</dbReference>
<dbReference type="Pfam" id="PF00842">
    <property type="entry name" value="Ala_racemase_C"/>
    <property type="match status" value="1"/>
</dbReference>
<feature type="domain" description="Alanine racemase C-terminal" evidence="6">
    <location>
        <begin position="252"/>
        <end position="380"/>
    </location>
</feature>
<comment type="cofactor">
    <cofactor evidence="1 4">
        <name>pyridoxal 5'-phosphate</name>
        <dbReference type="ChEBI" id="CHEBI:597326"/>
    </cofactor>
</comment>
<evidence type="ECO:0000256" key="5">
    <source>
        <dbReference type="PIRSR" id="PIRSR600821-52"/>
    </source>
</evidence>
<evidence type="ECO:0000256" key="3">
    <source>
        <dbReference type="ARBA" id="ARBA00023235"/>
    </source>
</evidence>
<gene>
    <name evidence="7" type="primary">alr</name>
    <name evidence="7" type="ORF">IAB67_07730</name>
</gene>
<protein>
    <submittedName>
        <fullName evidence="7">Alanine racemase</fullName>
        <ecNumber evidence="7">5.1.1.1</ecNumber>
    </submittedName>
</protein>
<evidence type="ECO:0000256" key="4">
    <source>
        <dbReference type="PIRSR" id="PIRSR600821-50"/>
    </source>
</evidence>
<dbReference type="PANTHER" id="PTHR30511">
    <property type="entry name" value="ALANINE RACEMASE"/>
    <property type="match status" value="1"/>
</dbReference>
<dbReference type="Pfam" id="PF01168">
    <property type="entry name" value="Ala_racemase_N"/>
    <property type="match status" value="1"/>
</dbReference>
<comment type="caution">
    <text evidence="7">The sequence shown here is derived from an EMBL/GenBank/DDBJ whole genome shotgun (WGS) entry which is preliminary data.</text>
</comment>
<dbReference type="PANTHER" id="PTHR30511:SF0">
    <property type="entry name" value="ALANINE RACEMASE, CATABOLIC-RELATED"/>
    <property type="match status" value="1"/>
</dbReference>
<organism evidence="7 8">
    <name type="scientific">Candidatus Ventrousia excrementavium</name>
    <dbReference type="NCBI Taxonomy" id="2840961"/>
    <lineage>
        <taxon>Bacteria</taxon>
        <taxon>Bacillati</taxon>
        <taxon>Bacillota</taxon>
        <taxon>Clostridia</taxon>
        <taxon>Eubacteriales</taxon>
        <taxon>Clostridiaceae</taxon>
        <taxon>Clostridiaceae incertae sedis</taxon>
        <taxon>Candidatus Ventrousia</taxon>
    </lineage>
</organism>
<dbReference type="CDD" id="cd00430">
    <property type="entry name" value="PLPDE_III_AR"/>
    <property type="match status" value="1"/>
</dbReference>
<dbReference type="GO" id="GO:0008784">
    <property type="term" value="F:alanine racemase activity"/>
    <property type="evidence" value="ECO:0007669"/>
    <property type="project" value="UniProtKB-EC"/>
</dbReference>
<name>A0A9D1IXR1_9CLOT</name>
<accession>A0A9D1IXR1</accession>
<sequence length="385" mass="42963">MDLKYYNSYAEVDLDVLRDNFAKVKAHIGPSQGFIPVVKGNAYGMGTLPIARMLIEDCGVTVLGNAQIFEAAQIREAGYEDVDILIMGAAPFHAIPYAVKYRLQLPLFNKECALALSKAARDQGVSRIEAQIKVETGLNRIGARPGQQLAELLDCIRECGNIEIVGCFTHFAHSTEYNNPFTEEQYQLFVQGVEQIKAAGWSNMRYIHCANTGATVWFEKAKEICTHVRNGSLYLGYSSMDDYSNPLNVKEPFSWRAFITNIHEIGPGESLGYNRYFKPDKPTTVATVSIGYGDGFYRPLAMNFGPVLVNDTRTRYLGICMDQTFVDVTGIDCKLGDEVTIFGYSKGGELLSAFELERFTGQSFVYPICSPNQRVLRVYKGEKTK</sequence>
<dbReference type="EMBL" id="DVMR01000058">
    <property type="protein sequence ID" value="HIU44167.1"/>
    <property type="molecule type" value="Genomic_DNA"/>
</dbReference>
<dbReference type="GO" id="GO:0030632">
    <property type="term" value="P:D-alanine biosynthetic process"/>
    <property type="evidence" value="ECO:0007669"/>
    <property type="project" value="TreeGrafter"/>
</dbReference>
<dbReference type="Proteomes" id="UP000824073">
    <property type="component" value="Unassembled WGS sequence"/>
</dbReference>
<feature type="modified residue" description="N6-(pyridoxal phosphate)lysine" evidence="4">
    <location>
        <position position="39"/>
    </location>
</feature>
<dbReference type="GO" id="GO:0030170">
    <property type="term" value="F:pyridoxal phosphate binding"/>
    <property type="evidence" value="ECO:0007669"/>
    <property type="project" value="TreeGrafter"/>
</dbReference>
<dbReference type="InterPro" id="IPR000821">
    <property type="entry name" value="Ala_racemase"/>
</dbReference>
<dbReference type="InterPro" id="IPR009006">
    <property type="entry name" value="Ala_racemase/Decarboxylase_C"/>
</dbReference>
<feature type="binding site" evidence="5">
    <location>
        <position position="140"/>
    </location>
    <ligand>
        <name>substrate</name>
    </ligand>
</feature>
<keyword evidence="3 7" id="KW-0413">Isomerase</keyword>
<dbReference type="EC" id="5.1.1.1" evidence="7"/>
<evidence type="ECO:0000313" key="8">
    <source>
        <dbReference type="Proteomes" id="UP000824073"/>
    </source>
</evidence>
<evidence type="ECO:0000256" key="2">
    <source>
        <dbReference type="ARBA" id="ARBA00022898"/>
    </source>
</evidence>
<reference evidence="7" key="1">
    <citation type="submission" date="2020-10" db="EMBL/GenBank/DDBJ databases">
        <authorList>
            <person name="Gilroy R."/>
        </authorList>
    </citation>
    <scope>NUCLEOTIDE SEQUENCE</scope>
    <source>
        <strain evidence="7">CHK191-8634</strain>
    </source>
</reference>
<dbReference type="SUPFAM" id="SSF51419">
    <property type="entry name" value="PLP-binding barrel"/>
    <property type="match status" value="1"/>
</dbReference>
<evidence type="ECO:0000256" key="1">
    <source>
        <dbReference type="ARBA" id="ARBA00001933"/>
    </source>
</evidence>
<dbReference type="Gene3D" id="2.40.37.10">
    <property type="entry name" value="Lyase, Ornithine Decarboxylase, Chain A, domain 1"/>
    <property type="match status" value="1"/>
</dbReference>
<dbReference type="SMART" id="SM01005">
    <property type="entry name" value="Ala_racemase_C"/>
    <property type="match status" value="1"/>
</dbReference>
<evidence type="ECO:0000259" key="6">
    <source>
        <dbReference type="SMART" id="SM01005"/>
    </source>
</evidence>
<dbReference type="InterPro" id="IPR001608">
    <property type="entry name" value="Ala_racemase_N"/>
</dbReference>
<evidence type="ECO:0000313" key="7">
    <source>
        <dbReference type="EMBL" id="HIU44167.1"/>
    </source>
</evidence>
<dbReference type="GO" id="GO:0005829">
    <property type="term" value="C:cytosol"/>
    <property type="evidence" value="ECO:0007669"/>
    <property type="project" value="TreeGrafter"/>
</dbReference>
<proteinExistence type="predicted"/>
<dbReference type="SUPFAM" id="SSF50621">
    <property type="entry name" value="Alanine racemase C-terminal domain-like"/>
    <property type="match status" value="1"/>
</dbReference>
<dbReference type="AlphaFoldDB" id="A0A9D1IXR1"/>